<accession>A0A4S2MQB7</accession>
<keyword evidence="4" id="KW-1185">Reference proteome</keyword>
<keyword evidence="2" id="KW-1133">Transmembrane helix</keyword>
<feature type="compositionally biased region" description="Low complexity" evidence="1">
    <location>
        <begin position="175"/>
        <end position="194"/>
    </location>
</feature>
<dbReference type="InParanoid" id="A0A4S2MQB7"/>
<dbReference type="AlphaFoldDB" id="A0A4S2MQB7"/>
<organism evidence="3 4">
    <name type="scientific">Ascodesmis nigricans</name>
    <dbReference type="NCBI Taxonomy" id="341454"/>
    <lineage>
        <taxon>Eukaryota</taxon>
        <taxon>Fungi</taxon>
        <taxon>Dikarya</taxon>
        <taxon>Ascomycota</taxon>
        <taxon>Pezizomycotina</taxon>
        <taxon>Pezizomycetes</taxon>
        <taxon>Pezizales</taxon>
        <taxon>Ascodesmidaceae</taxon>
        <taxon>Ascodesmis</taxon>
    </lineage>
</organism>
<feature type="transmembrane region" description="Helical" evidence="2">
    <location>
        <begin position="6"/>
        <end position="25"/>
    </location>
</feature>
<keyword evidence="2" id="KW-0812">Transmembrane</keyword>
<protein>
    <submittedName>
        <fullName evidence="3">Uncharacterized protein</fullName>
    </submittedName>
</protein>
<gene>
    <name evidence="3" type="ORF">EX30DRAFT_344796</name>
</gene>
<name>A0A4S2MQB7_9PEZI</name>
<evidence type="ECO:0000313" key="3">
    <source>
        <dbReference type="EMBL" id="TGZ76527.1"/>
    </source>
</evidence>
<reference evidence="3 4" key="1">
    <citation type="submission" date="2019-04" db="EMBL/GenBank/DDBJ databases">
        <title>Comparative genomics and transcriptomics to analyze fruiting body development in filamentous ascomycetes.</title>
        <authorList>
            <consortium name="DOE Joint Genome Institute"/>
            <person name="Lutkenhaus R."/>
            <person name="Traeger S."/>
            <person name="Breuer J."/>
            <person name="Kuo A."/>
            <person name="Lipzen A."/>
            <person name="Pangilinan J."/>
            <person name="Dilworth D."/>
            <person name="Sandor L."/>
            <person name="Poggeler S."/>
            <person name="Barry K."/>
            <person name="Grigoriev I.V."/>
            <person name="Nowrousian M."/>
        </authorList>
    </citation>
    <scope>NUCLEOTIDE SEQUENCE [LARGE SCALE GENOMIC DNA]</scope>
    <source>
        <strain evidence="3 4">CBS 389.68</strain>
    </source>
</reference>
<evidence type="ECO:0000256" key="1">
    <source>
        <dbReference type="SAM" id="MobiDB-lite"/>
    </source>
</evidence>
<keyword evidence="2" id="KW-0472">Membrane</keyword>
<proteinExistence type="predicted"/>
<dbReference type="Proteomes" id="UP000298138">
    <property type="component" value="Unassembled WGS sequence"/>
</dbReference>
<feature type="region of interest" description="Disordered" evidence="1">
    <location>
        <begin position="172"/>
        <end position="204"/>
    </location>
</feature>
<evidence type="ECO:0000256" key="2">
    <source>
        <dbReference type="SAM" id="Phobius"/>
    </source>
</evidence>
<sequence>MNQHRYLGFIVIMMVSFVSTIAAVVDIHVDIVRRTQSEAFLGGWSLRQAACPAGTFACPRFEGMPACCPEGTECQQSYMTGHNYVACCPVGQSCEKTIHSLPVCANPEWVLYTHHTLYKSSFCCLSNQKAYVTTQSGNHPACGPDNLAVEASNVASTIWPATAVETGMKTATANTHTSTGRGSSESTSHSEQSEAGGGEKGSKSSVPIGAIVGGVVGGITVLGLIALGFFYVARKGRKQETETVGMGGGGYEEEVKSTEQGGLESWNGSEQTQMGRYQQAGYHFHGSEIDGQGVYSQRMEGAFQEMDGAGRR</sequence>
<evidence type="ECO:0000313" key="4">
    <source>
        <dbReference type="Proteomes" id="UP000298138"/>
    </source>
</evidence>
<dbReference type="STRING" id="341454.A0A4S2MQB7"/>
<feature type="transmembrane region" description="Helical" evidence="2">
    <location>
        <begin position="208"/>
        <end position="233"/>
    </location>
</feature>
<dbReference type="EMBL" id="ML220174">
    <property type="protein sequence ID" value="TGZ76527.1"/>
    <property type="molecule type" value="Genomic_DNA"/>
</dbReference>